<protein>
    <submittedName>
        <fullName evidence="3">Methyltransferase domain-containing protein</fullName>
    </submittedName>
</protein>
<evidence type="ECO:0000313" key="4">
    <source>
        <dbReference type="Proteomes" id="UP000199153"/>
    </source>
</evidence>
<dbReference type="EMBL" id="FOVL01000017">
    <property type="protein sequence ID" value="SFN79174.1"/>
    <property type="molecule type" value="Genomic_DNA"/>
</dbReference>
<evidence type="ECO:0000313" key="3">
    <source>
        <dbReference type="EMBL" id="SFN79174.1"/>
    </source>
</evidence>
<dbReference type="Proteomes" id="UP000199153">
    <property type="component" value="Unassembled WGS sequence"/>
</dbReference>
<keyword evidence="3" id="KW-0808">Transferase</keyword>
<feature type="region of interest" description="Disordered" evidence="1">
    <location>
        <begin position="193"/>
        <end position="212"/>
    </location>
</feature>
<dbReference type="Pfam" id="PF08241">
    <property type="entry name" value="Methyltransf_11"/>
    <property type="match status" value="1"/>
</dbReference>
<dbReference type="CDD" id="cd02440">
    <property type="entry name" value="AdoMet_MTases"/>
    <property type="match status" value="1"/>
</dbReference>
<gene>
    <name evidence="3" type="ORF">SAMN05660413_02597</name>
</gene>
<dbReference type="GO" id="GO:0032259">
    <property type="term" value="P:methylation"/>
    <property type="evidence" value="ECO:0007669"/>
    <property type="project" value="UniProtKB-KW"/>
</dbReference>
<keyword evidence="3" id="KW-0489">Methyltransferase</keyword>
<feature type="domain" description="Methyltransferase type 11" evidence="2">
    <location>
        <begin position="47"/>
        <end position="130"/>
    </location>
</feature>
<dbReference type="GO" id="GO:0008757">
    <property type="term" value="F:S-adenosylmethionine-dependent methyltransferase activity"/>
    <property type="evidence" value="ECO:0007669"/>
    <property type="project" value="InterPro"/>
</dbReference>
<accession>A0A1I5BWW1</accession>
<evidence type="ECO:0000256" key="1">
    <source>
        <dbReference type="SAM" id="MobiDB-lite"/>
    </source>
</evidence>
<dbReference type="InterPro" id="IPR013216">
    <property type="entry name" value="Methyltransf_11"/>
</dbReference>
<name>A0A1I5BWW1_9FLAO</name>
<sequence length="212" mass="23941">MANTEAFEKNVAEYEAWFDRFPAVFESEILAIRRHFQELPENILGIEVGMGSGRYAKALGIKEGVEPATSMRNLALDKGLEVVKATAEHLPYKDLHFDFVLFVTICHLESFPKALKEANRVIKRGGHVIIAFIDKGSKIGVEYEEKKGRSTFYKNARFYLTSEVEDLLKASGFKNPVFSQTLFEDLEKIQKTEEPKEGTGEGSFVVVRATKK</sequence>
<keyword evidence="4" id="KW-1185">Reference proteome</keyword>
<dbReference type="AlphaFoldDB" id="A0A1I5BWW1"/>
<dbReference type="RefSeq" id="WP_093410439.1">
    <property type="nucleotide sequence ID" value="NZ_FOVL01000017.1"/>
</dbReference>
<dbReference type="OrthoDB" id="9770553at2"/>
<evidence type="ECO:0000259" key="2">
    <source>
        <dbReference type="Pfam" id="PF08241"/>
    </source>
</evidence>
<reference evidence="3 4" key="1">
    <citation type="submission" date="2016-10" db="EMBL/GenBank/DDBJ databases">
        <authorList>
            <person name="de Groot N.N."/>
        </authorList>
    </citation>
    <scope>NUCLEOTIDE SEQUENCE [LARGE SCALE GENOMIC DNA]</scope>
    <source>
        <strain evidence="3 4">DSM 17794</strain>
    </source>
</reference>
<organism evidence="3 4">
    <name type="scientific">Salegentibacter flavus</name>
    <dbReference type="NCBI Taxonomy" id="287099"/>
    <lineage>
        <taxon>Bacteria</taxon>
        <taxon>Pseudomonadati</taxon>
        <taxon>Bacteroidota</taxon>
        <taxon>Flavobacteriia</taxon>
        <taxon>Flavobacteriales</taxon>
        <taxon>Flavobacteriaceae</taxon>
        <taxon>Salegentibacter</taxon>
    </lineage>
</organism>
<proteinExistence type="predicted"/>
<dbReference type="SUPFAM" id="SSF53335">
    <property type="entry name" value="S-adenosyl-L-methionine-dependent methyltransferases"/>
    <property type="match status" value="1"/>
</dbReference>
<dbReference type="STRING" id="287099.SAMN05660413_02597"/>
<dbReference type="InterPro" id="IPR029063">
    <property type="entry name" value="SAM-dependent_MTases_sf"/>
</dbReference>
<dbReference type="Gene3D" id="3.40.50.150">
    <property type="entry name" value="Vaccinia Virus protein VP39"/>
    <property type="match status" value="1"/>
</dbReference>